<keyword evidence="1" id="KW-0472">Membrane</keyword>
<evidence type="ECO:0000313" key="3">
    <source>
        <dbReference type="Proteomes" id="UP001203338"/>
    </source>
</evidence>
<keyword evidence="1" id="KW-0812">Transmembrane</keyword>
<reference evidence="2 3" key="1">
    <citation type="submission" date="2022-05" db="EMBL/GenBank/DDBJ databases">
        <authorList>
            <person name="Park J.-S."/>
        </authorList>
    </citation>
    <scope>NUCLEOTIDE SEQUENCE [LARGE SCALE GENOMIC DNA]</scope>
    <source>
        <strain evidence="2 3">2012CJ34-2</strain>
    </source>
</reference>
<comment type="caution">
    <text evidence="2">The sequence shown here is derived from an EMBL/GenBank/DDBJ whole genome shotgun (WGS) entry which is preliminary data.</text>
</comment>
<protein>
    <submittedName>
        <fullName evidence="2">Uncharacterized protein</fullName>
    </submittedName>
</protein>
<feature type="transmembrane region" description="Helical" evidence="1">
    <location>
        <begin position="12"/>
        <end position="31"/>
    </location>
</feature>
<accession>A0ABT0PGY5</accession>
<dbReference type="RefSeq" id="WP_249699898.1">
    <property type="nucleotide sequence ID" value="NZ_JAMFLX010000015.1"/>
</dbReference>
<proteinExistence type="predicted"/>
<keyword evidence="1" id="KW-1133">Transmembrane helix</keyword>
<dbReference type="EMBL" id="JAMFLX010000015">
    <property type="protein sequence ID" value="MCL6270642.1"/>
    <property type="molecule type" value="Genomic_DNA"/>
</dbReference>
<evidence type="ECO:0000313" key="2">
    <source>
        <dbReference type="EMBL" id="MCL6270642.1"/>
    </source>
</evidence>
<name>A0ABT0PGY5_9GAMM</name>
<keyword evidence="3" id="KW-1185">Reference proteome</keyword>
<evidence type="ECO:0000256" key="1">
    <source>
        <dbReference type="SAM" id="Phobius"/>
    </source>
</evidence>
<sequence>MDVNNKACINKINYFLTIVFFVVSISFPPVVTAESEKNTNVKSFDMAENITVYRLIKVLNRVGRQLDSNINALSSHLENFDEDFIDEKIKGVSKALFFSQRDVEVEAVMEDGRKVLINLKKTKDVIDHWTDVAAIPGKSRVNFMGILDKYPREFSSYVSKNLIEPEVELYSYDDALTFLAMAIATGETWLIIEKTGNINEYGQVIGYTSLIVPSYNGVLANSVHSSELHWHPQGNEEFKYYAYLNSSSNVHRYKIMRDESTPHHLFGVIKDRVRGGSFRSSYCRHERCTFPEKQKKRDIEKFETGL</sequence>
<organism evidence="2 3">
    <name type="scientific">Parendozoicomonas callyspongiae</name>
    <dbReference type="NCBI Taxonomy" id="2942213"/>
    <lineage>
        <taxon>Bacteria</taxon>
        <taxon>Pseudomonadati</taxon>
        <taxon>Pseudomonadota</taxon>
        <taxon>Gammaproteobacteria</taxon>
        <taxon>Oceanospirillales</taxon>
        <taxon>Endozoicomonadaceae</taxon>
        <taxon>Parendozoicomonas</taxon>
    </lineage>
</organism>
<dbReference type="Proteomes" id="UP001203338">
    <property type="component" value="Unassembled WGS sequence"/>
</dbReference>
<gene>
    <name evidence="2" type="ORF">M3P05_11970</name>
</gene>